<accession>A0A364MS04</accession>
<organism evidence="2 3">
    <name type="scientific">Stemphylium lycopersici</name>
    <name type="common">Tomato gray leaf spot disease fungus</name>
    <name type="synonym">Thyrospora lycopersici</name>
    <dbReference type="NCBI Taxonomy" id="183478"/>
    <lineage>
        <taxon>Eukaryota</taxon>
        <taxon>Fungi</taxon>
        <taxon>Dikarya</taxon>
        <taxon>Ascomycota</taxon>
        <taxon>Pezizomycotina</taxon>
        <taxon>Dothideomycetes</taxon>
        <taxon>Pleosporomycetidae</taxon>
        <taxon>Pleosporales</taxon>
        <taxon>Pleosporineae</taxon>
        <taxon>Pleosporaceae</taxon>
        <taxon>Stemphylium</taxon>
    </lineage>
</organism>
<feature type="compositionally biased region" description="Basic residues" evidence="1">
    <location>
        <begin position="1"/>
        <end position="11"/>
    </location>
</feature>
<dbReference type="EMBL" id="QGDH01000342">
    <property type="protein sequence ID" value="RAR00627.1"/>
    <property type="molecule type" value="Genomic_DNA"/>
</dbReference>
<evidence type="ECO:0000256" key="1">
    <source>
        <dbReference type="SAM" id="MobiDB-lite"/>
    </source>
</evidence>
<evidence type="ECO:0000313" key="3">
    <source>
        <dbReference type="Proteomes" id="UP000249619"/>
    </source>
</evidence>
<gene>
    <name evidence="2" type="ORF">DDE83_009073</name>
</gene>
<sequence length="219" mass="24475">MPKAAPSRRNRSQTSTSERRARADRVKEQGLEMTFRCKRCEEKNLRCFVDTATGRCAGYISVKAECSLFVSKEEWEKVEADKRRQRLALLEAKERQAQATAETARLRVELARTKALERSYADRDHAILNLQDRAQEEAEGSSAPGTDLFFEPPLPEPSADLGWLQANVYDPSFDYSFLFAETVPIPSGFPGGTPVPVTCSSSGFLQVPKCYGFRAIPST</sequence>
<comment type="caution">
    <text evidence="2">The sequence shown here is derived from an EMBL/GenBank/DDBJ whole genome shotgun (WGS) entry which is preliminary data.</text>
</comment>
<protein>
    <submittedName>
        <fullName evidence="2">Uncharacterized protein</fullName>
    </submittedName>
</protein>
<feature type="region of interest" description="Disordered" evidence="1">
    <location>
        <begin position="1"/>
        <end position="25"/>
    </location>
</feature>
<evidence type="ECO:0000313" key="2">
    <source>
        <dbReference type="EMBL" id="RAR00627.1"/>
    </source>
</evidence>
<dbReference type="AlphaFoldDB" id="A0A364MS04"/>
<reference evidence="3" key="1">
    <citation type="submission" date="2018-05" db="EMBL/GenBank/DDBJ databases">
        <title>Draft genome sequence of Stemphylium lycopersici strain CIDEFI 213.</title>
        <authorList>
            <person name="Medina R."/>
            <person name="Franco M.E.E."/>
            <person name="Lucentini C.G."/>
            <person name="Saparrat M.C.N."/>
            <person name="Balatti P.A."/>
        </authorList>
    </citation>
    <scope>NUCLEOTIDE SEQUENCE [LARGE SCALE GENOMIC DNA]</scope>
    <source>
        <strain evidence="3">CIDEFI 213</strain>
    </source>
</reference>
<proteinExistence type="predicted"/>
<keyword evidence="3" id="KW-1185">Reference proteome</keyword>
<name>A0A364MS04_STELY</name>
<dbReference type="Proteomes" id="UP000249619">
    <property type="component" value="Unassembled WGS sequence"/>
</dbReference>